<dbReference type="EMBL" id="JWZT01001879">
    <property type="protein sequence ID" value="KII71021.1"/>
    <property type="molecule type" value="Genomic_DNA"/>
</dbReference>
<organism evidence="1 2">
    <name type="scientific">Thelohanellus kitauei</name>
    <name type="common">Myxosporean</name>
    <dbReference type="NCBI Taxonomy" id="669202"/>
    <lineage>
        <taxon>Eukaryota</taxon>
        <taxon>Metazoa</taxon>
        <taxon>Cnidaria</taxon>
        <taxon>Myxozoa</taxon>
        <taxon>Myxosporea</taxon>
        <taxon>Bivalvulida</taxon>
        <taxon>Platysporina</taxon>
        <taxon>Myxobolidae</taxon>
        <taxon>Thelohanellus</taxon>
    </lineage>
</organism>
<name>A0A0C2MUL2_THEKT</name>
<keyword evidence="2" id="KW-1185">Reference proteome</keyword>
<gene>
    <name evidence="1" type="ORF">RF11_12601</name>
</gene>
<accession>A0A0C2MUL2</accession>
<reference evidence="1 2" key="1">
    <citation type="journal article" date="2014" name="Genome Biol. Evol.">
        <title>The genome of the myxosporean Thelohanellus kitauei shows adaptations to nutrient acquisition within its fish host.</title>
        <authorList>
            <person name="Yang Y."/>
            <person name="Xiong J."/>
            <person name="Zhou Z."/>
            <person name="Huo F."/>
            <person name="Miao W."/>
            <person name="Ran C."/>
            <person name="Liu Y."/>
            <person name="Zhang J."/>
            <person name="Feng J."/>
            <person name="Wang M."/>
            <person name="Wang M."/>
            <person name="Wang L."/>
            <person name="Yao B."/>
        </authorList>
    </citation>
    <scope>NUCLEOTIDE SEQUENCE [LARGE SCALE GENOMIC DNA]</scope>
    <source>
        <strain evidence="1">Wuqing</strain>
    </source>
</reference>
<evidence type="ECO:0008006" key="3">
    <source>
        <dbReference type="Google" id="ProtNLM"/>
    </source>
</evidence>
<dbReference type="OrthoDB" id="10052789at2759"/>
<protein>
    <recommendedName>
        <fullName evidence="3">ISXO2-like transposase domain-containing protein</fullName>
    </recommendedName>
</protein>
<dbReference type="AlphaFoldDB" id="A0A0C2MUL2"/>
<evidence type="ECO:0000313" key="2">
    <source>
        <dbReference type="Proteomes" id="UP000031668"/>
    </source>
</evidence>
<proteinExistence type="predicted"/>
<sequence>MEWRNMYKDIETEQSQKKNRHADIRETRLFIVEMRNGGTLLPIIREHVEANSMILSDDSPPYRKIVARGTSTDLLESHLHEFMWRSRQTRDVYNIFENFLDQASSHAVVRIKAQIVYLDAQRIKDKSFHKLKNTFMARILTKLMLVGPLIKYNENVITSQLSTQHRVASNVIDVNQSTPKGLSSLPSITYLGQRTRMDATTRLPCPNSGA</sequence>
<evidence type="ECO:0000313" key="1">
    <source>
        <dbReference type="EMBL" id="KII71021.1"/>
    </source>
</evidence>
<dbReference type="Proteomes" id="UP000031668">
    <property type="component" value="Unassembled WGS sequence"/>
</dbReference>
<comment type="caution">
    <text evidence="1">The sequence shown here is derived from an EMBL/GenBank/DDBJ whole genome shotgun (WGS) entry which is preliminary data.</text>
</comment>